<evidence type="ECO:0000256" key="6">
    <source>
        <dbReference type="RuleBase" id="RU362125"/>
    </source>
</evidence>
<feature type="domain" description="Acyl-CoA dehydrogenase/oxidase N-terminal" evidence="9">
    <location>
        <begin position="6"/>
        <end position="120"/>
    </location>
</feature>
<keyword evidence="4 6" id="KW-0274">FAD</keyword>
<comment type="similarity">
    <text evidence="2 6">Belongs to the acyl-CoA dehydrogenase family.</text>
</comment>
<evidence type="ECO:0000313" key="11">
    <source>
        <dbReference type="Proteomes" id="UP001595604"/>
    </source>
</evidence>
<organism evidence="10 11">
    <name type="scientific">Novosphingobium bradum</name>
    <dbReference type="NCBI Taxonomy" id="1737444"/>
    <lineage>
        <taxon>Bacteria</taxon>
        <taxon>Pseudomonadati</taxon>
        <taxon>Pseudomonadota</taxon>
        <taxon>Alphaproteobacteria</taxon>
        <taxon>Sphingomonadales</taxon>
        <taxon>Sphingomonadaceae</taxon>
        <taxon>Novosphingobium</taxon>
    </lineage>
</organism>
<keyword evidence="3 6" id="KW-0285">Flavoprotein</keyword>
<evidence type="ECO:0000256" key="2">
    <source>
        <dbReference type="ARBA" id="ARBA00009347"/>
    </source>
</evidence>
<dbReference type="InterPro" id="IPR037069">
    <property type="entry name" value="AcylCoA_DH/ox_N_sf"/>
</dbReference>
<feature type="domain" description="Acyl-CoA dehydrogenase/oxidase C-terminal" evidence="7">
    <location>
        <begin position="239"/>
        <end position="370"/>
    </location>
</feature>
<evidence type="ECO:0000256" key="3">
    <source>
        <dbReference type="ARBA" id="ARBA00022630"/>
    </source>
</evidence>
<evidence type="ECO:0000256" key="4">
    <source>
        <dbReference type="ARBA" id="ARBA00022827"/>
    </source>
</evidence>
<reference evidence="11" key="1">
    <citation type="journal article" date="2019" name="Int. J. Syst. Evol. Microbiol.">
        <title>The Global Catalogue of Microorganisms (GCM) 10K type strain sequencing project: providing services to taxonomists for standard genome sequencing and annotation.</title>
        <authorList>
            <consortium name="The Broad Institute Genomics Platform"/>
            <consortium name="The Broad Institute Genome Sequencing Center for Infectious Disease"/>
            <person name="Wu L."/>
            <person name="Ma J."/>
        </authorList>
    </citation>
    <scope>NUCLEOTIDE SEQUENCE [LARGE SCALE GENOMIC DNA]</scope>
    <source>
        <strain evidence="11">KCTC 42984</strain>
    </source>
</reference>
<comment type="caution">
    <text evidence="10">The sequence shown here is derived from an EMBL/GenBank/DDBJ whole genome shotgun (WGS) entry which is preliminary data.</text>
</comment>
<dbReference type="InterPro" id="IPR013786">
    <property type="entry name" value="AcylCoA_DH/ox_N"/>
</dbReference>
<evidence type="ECO:0000259" key="9">
    <source>
        <dbReference type="Pfam" id="PF02771"/>
    </source>
</evidence>
<feature type="domain" description="Acyl-CoA oxidase/dehydrogenase middle" evidence="8">
    <location>
        <begin position="143"/>
        <end position="214"/>
    </location>
</feature>
<dbReference type="Gene3D" id="2.40.110.10">
    <property type="entry name" value="Butyryl-CoA Dehydrogenase, subunit A, domain 2"/>
    <property type="match status" value="1"/>
</dbReference>
<dbReference type="EMBL" id="JBHRTQ010000001">
    <property type="protein sequence ID" value="MFC3172802.1"/>
    <property type="molecule type" value="Genomic_DNA"/>
</dbReference>
<evidence type="ECO:0000259" key="7">
    <source>
        <dbReference type="Pfam" id="PF00441"/>
    </source>
</evidence>
<accession>A0ABV7ILH4</accession>
<dbReference type="SUPFAM" id="SSF47203">
    <property type="entry name" value="Acyl-CoA dehydrogenase C-terminal domain-like"/>
    <property type="match status" value="1"/>
</dbReference>
<proteinExistence type="inferred from homology"/>
<evidence type="ECO:0000256" key="5">
    <source>
        <dbReference type="ARBA" id="ARBA00023002"/>
    </source>
</evidence>
<dbReference type="InterPro" id="IPR006091">
    <property type="entry name" value="Acyl-CoA_Oxase/DH_mid-dom"/>
</dbReference>
<dbReference type="Pfam" id="PF02770">
    <property type="entry name" value="Acyl-CoA_dh_M"/>
    <property type="match status" value="1"/>
</dbReference>
<keyword evidence="5 6" id="KW-0560">Oxidoreductase</keyword>
<evidence type="ECO:0000259" key="8">
    <source>
        <dbReference type="Pfam" id="PF02770"/>
    </source>
</evidence>
<dbReference type="Gene3D" id="1.10.540.10">
    <property type="entry name" value="Acyl-CoA dehydrogenase/oxidase, N-terminal domain"/>
    <property type="match status" value="1"/>
</dbReference>
<name>A0ABV7ILH4_9SPHN</name>
<protein>
    <submittedName>
        <fullName evidence="10">Acyl-CoA dehydrogenase family protein</fullName>
        <ecNumber evidence="10">1.-.-.-</ecNumber>
    </submittedName>
</protein>
<evidence type="ECO:0000256" key="1">
    <source>
        <dbReference type="ARBA" id="ARBA00001974"/>
    </source>
</evidence>
<dbReference type="InterPro" id="IPR009075">
    <property type="entry name" value="AcylCo_DH/oxidase_C"/>
</dbReference>
<dbReference type="Gene3D" id="1.20.140.10">
    <property type="entry name" value="Butyryl-CoA Dehydrogenase, subunit A, domain 3"/>
    <property type="match status" value="1"/>
</dbReference>
<dbReference type="CDD" id="cd00567">
    <property type="entry name" value="ACAD"/>
    <property type="match status" value="1"/>
</dbReference>
<dbReference type="RefSeq" id="WP_379508199.1">
    <property type="nucleotide sequence ID" value="NZ_JBHRTQ010000001.1"/>
</dbReference>
<dbReference type="PANTHER" id="PTHR43884:SF20">
    <property type="entry name" value="ACYL-COA DEHYDROGENASE FADE28"/>
    <property type="match status" value="1"/>
</dbReference>
<sequence length="380" mass="40014">MDIDLTDDQRMLQDTTRRFLEDRSPVTALRKIADNKLGLDRAIWRECAEQGWVALFVPEAFGGFSESAQGVLDAAIIAEETGRVVFSGPLLPTCVAAFAIAQAGSDAQREALLPGLAAGETVAAWCLSGPGVRAGIEPGGVIATRDGDGFVLNGTAGFVQDAADADLLLVTAVDGANNNGAGVSQFVIPAGTAGITLAPRNALDLGRRLADVRFDGVRLGADALLGTAGEAAAMVERQLQLALVLQSAETVGVTDRALEFTLDYMKQRMAFGRPIGSFQALKHRVADHATQLEGAKAAVAHAARAVHEGAADAAIAVSVAKSQSGRWGTEIIRDCLQLHGGIGMTWEHDIHFYLRRAVSNEALWGAPPVHHERLCRLAGL</sequence>
<dbReference type="InterPro" id="IPR009100">
    <property type="entry name" value="AcylCoA_DH/oxidase_NM_dom_sf"/>
</dbReference>
<gene>
    <name evidence="10" type="ORF">ACFOD9_00905</name>
</gene>
<dbReference type="InterPro" id="IPR046373">
    <property type="entry name" value="Acyl-CoA_Oxase/DH_mid-dom_sf"/>
</dbReference>
<dbReference type="InterPro" id="IPR036250">
    <property type="entry name" value="AcylCo_DH-like_C"/>
</dbReference>
<dbReference type="Pfam" id="PF00441">
    <property type="entry name" value="Acyl-CoA_dh_1"/>
    <property type="match status" value="1"/>
</dbReference>
<evidence type="ECO:0000313" key="10">
    <source>
        <dbReference type="EMBL" id="MFC3172802.1"/>
    </source>
</evidence>
<comment type="cofactor">
    <cofactor evidence="1 6">
        <name>FAD</name>
        <dbReference type="ChEBI" id="CHEBI:57692"/>
    </cofactor>
</comment>
<dbReference type="Proteomes" id="UP001595604">
    <property type="component" value="Unassembled WGS sequence"/>
</dbReference>
<dbReference type="SUPFAM" id="SSF56645">
    <property type="entry name" value="Acyl-CoA dehydrogenase NM domain-like"/>
    <property type="match status" value="1"/>
</dbReference>
<dbReference type="GO" id="GO:0016491">
    <property type="term" value="F:oxidoreductase activity"/>
    <property type="evidence" value="ECO:0007669"/>
    <property type="project" value="UniProtKB-KW"/>
</dbReference>
<dbReference type="EC" id="1.-.-.-" evidence="10"/>
<keyword evidence="11" id="KW-1185">Reference proteome</keyword>
<dbReference type="Pfam" id="PF02771">
    <property type="entry name" value="Acyl-CoA_dh_N"/>
    <property type="match status" value="1"/>
</dbReference>
<dbReference type="PANTHER" id="PTHR43884">
    <property type="entry name" value="ACYL-COA DEHYDROGENASE"/>
    <property type="match status" value="1"/>
</dbReference>